<dbReference type="KEGG" id="hazt:108680723"/>
<sequence>GVKVEGSDITAADDDQEGTAASAILYEVTDFVAFGSGEPVIPIPFEAVNYNESNKWSCFLTTTSDLTHMAGYYNLTINATDQTDPYNSAQLIVSMQITDANDYEPIINIEGCLADNDQQVNISE</sequence>
<feature type="domain" description="Cadherin" evidence="2">
    <location>
        <begin position="1"/>
        <end position="107"/>
    </location>
</feature>
<accession>A0A8B7PG28</accession>
<keyword evidence="3" id="KW-1185">Reference proteome</keyword>
<dbReference type="Proteomes" id="UP000694843">
    <property type="component" value="Unplaced"/>
</dbReference>
<dbReference type="AlphaFoldDB" id="A0A8B7PG28"/>
<dbReference type="PROSITE" id="PS50268">
    <property type="entry name" value="CADHERIN_2"/>
    <property type="match status" value="1"/>
</dbReference>
<name>A0A8B7PG28_HYAAZ</name>
<dbReference type="InterPro" id="IPR002126">
    <property type="entry name" value="Cadherin-like_dom"/>
</dbReference>
<feature type="non-terminal residue" evidence="4">
    <location>
        <position position="1"/>
    </location>
</feature>
<evidence type="ECO:0000256" key="1">
    <source>
        <dbReference type="PROSITE-ProRule" id="PRU00043"/>
    </source>
</evidence>
<feature type="non-terminal residue" evidence="4">
    <location>
        <position position="124"/>
    </location>
</feature>
<proteinExistence type="predicted"/>
<dbReference type="Gene3D" id="2.60.40.60">
    <property type="entry name" value="Cadherins"/>
    <property type="match status" value="1"/>
</dbReference>
<evidence type="ECO:0000313" key="4">
    <source>
        <dbReference type="RefSeq" id="XP_018025099.1"/>
    </source>
</evidence>
<dbReference type="InterPro" id="IPR015919">
    <property type="entry name" value="Cadherin-like_sf"/>
</dbReference>
<dbReference type="SUPFAM" id="SSF49313">
    <property type="entry name" value="Cadherin-like"/>
    <property type="match status" value="1"/>
</dbReference>
<keyword evidence="1" id="KW-0106">Calcium</keyword>
<protein>
    <submittedName>
        <fullName evidence="4">Uncharacterized protein LOC108680723</fullName>
    </submittedName>
</protein>
<gene>
    <name evidence="4" type="primary">LOC108680723</name>
</gene>
<dbReference type="GO" id="GO:0007156">
    <property type="term" value="P:homophilic cell adhesion via plasma membrane adhesion molecules"/>
    <property type="evidence" value="ECO:0007669"/>
    <property type="project" value="InterPro"/>
</dbReference>
<organism evidence="3 4">
    <name type="scientific">Hyalella azteca</name>
    <name type="common">Amphipod</name>
    <dbReference type="NCBI Taxonomy" id="294128"/>
    <lineage>
        <taxon>Eukaryota</taxon>
        <taxon>Metazoa</taxon>
        <taxon>Ecdysozoa</taxon>
        <taxon>Arthropoda</taxon>
        <taxon>Crustacea</taxon>
        <taxon>Multicrustacea</taxon>
        <taxon>Malacostraca</taxon>
        <taxon>Eumalacostraca</taxon>
        <taxon>Peracarida</taxon>
        <taxon>Amphipoda</taxon>
        <taxon>Senticaudata</taxon>
        <taxon>Talitrida</taxon>
        <taxon>Talitroidea</taxon>
        <taxon>Hyalellidae</taxon>
        <taxon>Hyalella</taxon>
    </lineage>
</organism>
<evidence type="ECO:0000259" key="2">
    <source>
        <dbReference type="PROSITE" id="PS50268"/>
    </source>
</evidence>
<dbReference type="GO" id="GO:0016020">
    <property type="term" value="C:membrane"/>
    <property type="evidence" value="ECO:0007669"/>
    <property type="project" value="InterPro"/>
</dbReference>
<evidence type="ECO:0000313" key="3">
    <source>
        <dbReference type="Proteomes" id="UP000694843"/>
    </source>
</evidence>
<dbReference type="GeneID" id="108680723"/>
<dbReference type="GO" id="GO:0005509">
    <property type="term" value="F:calcium ion binding"/>
    <property type="evidence" value="ECO:0007669"/>
    <property type="project" value="UniProtKB-UniRule"/>
</dbReference>
<dbReference type="RefSeq" id="XP_018025099.1">
    <property type="nucleotide sequence ID" value="XM_018169610.1"/>
</dbReference>
<reference evidence="4" key="1">
    <citation type="submission" date="2025-08" db="UniProtKB">
        <authorList>
            <consortium name="RefSeq"/>
        </authorList>
    </citation>
    <scope>IDENTIFICATION</scope>
    <source>
        <tissue evidence="4">Whole organism</tissue>
    </source>
</reference>